<evidence type="ECO:0000256" key="3">
    <source>
        <dbReference type="SAM" id="MobiDB-lite"/>
    </source>
</evidence>
<dbReference type="Pfam" id="PF15612">
    <property type="entry name" value="WHIM1"/>
    <property type="match status" value="1"/>
</dbReference>
<feature type="compositionally biased region" description="Basic and acidic residues" evidence="3">
    <location>
        <begin position="410"/>
        <end position="429"/>
    </location>
</feature>
<dbReference type="GeneID" id="25985820"/>
<dbReference type="OrthoDB" id="205403at2759"/>
<feature type="domain" description="WHIM1" evidence="4">
    <location>
        <begin position="191"/>
        <end position="222"/>
    </location>
</feature>
<accession>J6EVN9</accession>
<name>J6EVN9_TRIAS</name>
<evidence type="ECO:0000259" key="4">
    <source>
        <dbReference type="Pfam" id="PF15612"/>
    </source>
</evidence>
<organism evidence="5 6">
    <name type="scientific">Trichosporon asahii var. asahii (strain ATCC 90039 / CBS 2479 / JCM 2466 / KCTC 7840 / NBRC 103889/ NCYC 2677 / UAMH 7654)</name>
    <name type="common">Yeast</name>
    <dbReference type="NCBI Taxonomy" id="1186058"/>
    <lineage>
        <taxon>Eukaryota</taxon>
        <taxon>Fungi</taxon>
        <taxon>Dikarya</taxon>
        <taxon>Basidiomycota</taxon>
        <taxon>Agaricomycotina</taxon>
        <taxon>Tremellomycetes</taxon>
        <taxon>Trichosporonales</taxon>
        <taxon>Trichosporonaceae</taxon>
        <taxon>Trichosporon</taxon>
    </lineage>
</organism>
<dbReference type="KEGG" id="tasa:A1Q1_02306"/>
<dbReference type="AlphaFoldDB" id="J6EVN9"/>
<protein>
    <recommendedName>
        <fullName evidence="4">WHIM1 domain-containing protein</fullName>
    </recommendedName>
</protein>
<dbReference type="Proteomes" id="UP000002748">
    <property type="component" value="Unassembled WGS sequence"/>
</dbReference>
<keyword evidence="2" id="KW-0539">Nucleus</keyword>
<dbReference type="VEuPathDB" id="FungiDB:A1Q1_02306"/>
<dbReference type="GO" id="GO:0005634">
    <property type="term" value="C:nucleus"/>
    <property type="evidence" value="ECO:0007669"/>
    <property type="project" value="UniProtKB-SubCell"/>
</dbReference>
<evidence type="ECO:0000313" key="6">
    <source>
        <dbReference type="Proteomes" id="UP000002748"/>
    </source>
</evidence>
<feature type="compositionally biased region" description="Basic and acidic residues" evidence="3">
    <location>
        <begin position="500"/>
        <end position="519"/>
    </location>
</feature>
<dbReference type="InterPro" id="IPR028942">
    <property type="entry name" value="WHIM1_dom"/>
</dbReference>
<proteinExistence type="predicted"/>
<evidence type="ECO:0000313" key="5">
    <source>
        <dbReference type="EMBL" id="EJT48669.1"/>
    </source>
</evidence>
<evidence type="ECO:0000256" key="1">
    <source>
        <dbReference type="ARBA" id="ARBA00004123"/>
    </source>
</evidence>
<gene>
    <name evidence="5" type="ORF">A1Q1_02306</name>
</gene>
<feature type="region of interest" description="Disordered" evidence="3">
    <location>
        <begin position="1"/>
        <end position="51"/>
    </location>
</feature>
<dbReference type="PANTHER" id="PTHR42107">
    <property type="entry name" value="YALI0D24453P"/>
    <property type="match status" value="1"/>
</dbReference>
<feature type="compositionally biased region" description="Basic and acidic residues" evidence="3">
    <location>
        <begin position="459"/>
        <end position="474"/>
    </location>
</feature>
<dbReference type="HOGENOM" id="CLU_524963_0_0_1"/>
<dbReference type="RefSeq" id="XP_014180726.1">
    <property type="nucleotide sequence ID" value="XM_014325251.1"/>
</dbReference>
<sequence>MSVANGGSGESSTPNGVVKGESDQKSGNGKGPLAVELSSSKAPSGVPEKPQDDWQVAYTWAFLVKFGLRDKIKGLETPEDLERCLTQPVALRPDDVLEGILIRFLANLKPGIKQLRDDNIQSHLSSYISDQLQHSNEFTVWDDPWPQHEDQRGACCSTAPDRLEQGRLRPLGEDPKERVKRNPIKQMEEKGQGIFELDWQERAKLLRQLVDWQLTHAENIRQTIKEQHNMSKKAYDELKNPIKLEPLGTDRKKVRIWSLDGEFASGNPFKRPCPLVPYTFTRDELQAEQERFAAYGAEKAPKLIGSGPKGKPTKVELRDHNKLVKGIQDEAKLAEKLAGLAPNVEKEEARVQRVRKKIQQEAQNRALFEMRNQERSTRTRRSTQKVDYTYDGWDSEEDDEPRRSGRRGRGAADSEPESRRPVIPGERRSARVSARQAMEEDEYEEQPTRSPTPPPSPPKEAKPTTREVFPEGVKKVKGYAWVEDVDGGEGSDMGSQPNGDENHADSGVDGSKGEPIEID</sequence>
<feature type="region of interest" description="Disordered" evidence="3">
    <location>
        <begin position="365"/>
        <end position="519"/>
    </location>
</feature>
<comment type="subcellular location">
    <subcellularLocation>
        <location evidence="1">Nucleus</location>
    </subcellularLocation>
</comment>
<evidence type="ECO:0000256" key="2">
    <source>
        <dbReference type="ARBA" id="ARBA00023242"/>
    </source>
</evidence>
<dbReference type="PANTHER" id="PTHR42107:SF1">
    <property type="entry name" value="WHIM1 DOMAIN-CONTAINING PROTEIN"/>
    <property type="match status" value="1"/>
</dbReference>
<dbReference type="EMBL" id="ALBS01000195">
    <property type="protein sequence ID" value="EJT48669.1"/>
    <property type="molecule type" value="Genomic_DNA"/>
</dbReference>
<reference evidence="5 6" key="1">
    <citation type="journal article" date="2012" name="Eukaryot. Cell">
        <title>Draft genome sequence of CBS 2479, the standard type strain of Trichosporon asahii.</title>
        <authorList>
            <person name="Yang R.Y."/>
            <person name="Li H.T."/>
            <person name="Zhu H."/>
            <person name="Zhou G.P."/>
            <person name="Wang M."/>
            <person name="Wang L."/>
        </authorList>
    </citation>
    <scope>NUCLEOTIDE SEQUENCE [LARGE SCALE GENOMIC DNA]</scope>
    <source>
        <strain evidence="6">ATCC 90039 / CBS 2479 / JCM 2466 / KCTC 7840 / NCYC 2677 / UAMH 7654</strain>
    </source>
</reference>
<comment type="caution">
    <text evidence="5">The sequence shown here is derived from an EMBL/GenBank/DDBJ whole genome shotgun (WGS) entry which is preliminary data.</text>
</comment>